<evidence type="ECO:0000256" key="1">
    <source>
        <dbReference type="SAM" id="Phobius"/>
    </source>
</evidence>
<dbReference type="AlphaFoldDB" id="A0A645JFH5"/>
<evidence type="ECO:0000313" key="2">
    <source>
        <dbReference type="EMBL" id="MPN62226.1"/>
    </source>
</evidence>
<keyword evidence="1" id="KW-1133">Transmembrane helix</keyword>
<name>A0A645JFH5_9ZZZZ</name>
<reference evidence="2" key="1">
    <citation type="submission" date="2019-08" db="EMBL/GenBank/DDBJ databases">
        <authorList>
            <person name="Kucharzyk K."/>
            <person name="Murdoch R.W."/>
            <person name="Higgins S."/>
            <person name="Loffler F."/>
        </authorList>
    </citation>
    <scope>NUCLEOTIDE SEQUENCE</scope>
</reference>
<protein>
    <submittedName>
        <fullName evidence="2">Uncharacterized protein</fullName>
    </submittedName>
</protein>
<feature type="transmembrane region" description="Helical" evidence="1">
    <location>
        <begin position="56"/>
        <end position="82"/>
    </location>
</feature>
<accession>A0A645JFH5</accession>
<dbReference type="EMBL" id="VSSQ01139941">
    <property type="protein sequence ID" value="MPN62226.1"/>
    <property type="molecule type" value="Genomic_DNA"/>
</dbReference>
<feature type="transmembrane region" description="Helical" evidence="1">
    <location>
        <begin position="29"/>
        <end position="50"/>
    </location>
</feature>
<keyword evidence="1" id="KW-0812">Transmembrane</keyword>
<comment type="caution">
    <text evidence="2">The sequence shown here is derived from an EMBL/GenBank/DDBJ whole genome shotgun (WGS) entry which is preliminary data.</text>
</comment>
<keyword evidence="1" id="KW-0472">Membrane</keyword>
<feature type="transmembrane region" description="Helical" evidence="1">
    <location>
        <begin position="6"/>
        <end position="22"/>
    </location>
</feature>
<gene>
    <name evidence="2" type="ORF">SDC9_209973</name>
</gene>
<organism evidence="2">
    <name type="scientific">bioreactor metagenome</name>
    <dbReference type="NCBI Taxonomy" id="1076179"/>
    <lineage>
        <taxon>unclassified sequences</taxon>
        <taxon>metagenomes</taxon>
        <taxon>ecological metagenomes</taxon>
    </lineage>
</organism>
<sequence>MWIIYLIATGLVGWLISGIIPARRIDSYFFSGIVVGVILWAAMNLIFTAIGVTPTWAMGAGSFIVNLITHAVLGISITYTMVRYKSRAETPA</sequence>
<proteinExistence type="predicted"/>